<evidence type="ECO:0000256" key="7">
    <source>
        <dbReference type="ARBA" id="ARBA00023017"/>
    </source>
</evidence>
<dbReference type="Proteomes" id="UP000249218">
    <property type="component" value="Unassembled WGS sequence"/>
</dbReference>
<dbReference type="EMBL" id="KZ150474">
    <property type="protein sequence ID" value="PZC70747.1"/>
    <property type="molecule type" value="Genomic_DNA"/>
</dbReference>
<evidence type="ECO:0000256" key="8">
    <source>
        <dbReference type="ARBA" id="ARBA00023069"/>
    </source>
</evidence>
<evidence type="ECO:0000313" key="15">
    <source>
        <dbReference type="Proteomes" id="UP000249218"/>
    </source>
</evidence>
<evidence type="ECO:0000256" key="11">
    <source>
        <dbReference type="ARBA" id="ARBA00023273"/>
    </source>
</evidence>
<evidence type="ECO:0000256" key="3">
    <source>
        <dbReference type="ARBA" id="ARBA00022490"/>
    </source>
</evidence>
<dbReference type="Gene3D" id="2.130.10.10">
    <property type="entry name" value="YVTN repeat-like/Quinoprotein amine dehydrogenase"/>
    <property type="match status" value="2"/>
</dbReference>
<keyword evidence="3" id="KW-0963">Cytoplasm</keyword>
<dbReference type="OrthoDB" id="366230at2759"/>
<dbReference type="InterPro" id="IPR036322">
    <property type="entry name" value="WD40_repeat_dom_sf"/>
</dbReference>
<dbReference type="GO" id="GO:0036157">
    <property type="term" value="C:outer dynein arm"/>
    <property type="evidence" value="ECO:0007669"/>
    <property type="project" value="TreeGrafter"/>
</dbReference>
<evidence type="ECO:0000256" key="6">
    <source>
        <dbReference type="ARBA" id="ARBA00022737"/>
    </source>
</evidence>
<keyword evidence="8" id="KW-0969">Cilium</keyword>
<keyword evidence="6" id="KW-0677">Repeat</keyword>
<evidence type="ECO:0000256" key="5">
    <source>
        <dbReference type="ARBA" id="ARBA00022701"/>
    </source>
</evidence>
<dbReference type="GO" id="GO:0003341">
    <property type="term" value="P:cilium movement"/>
    <property type="evidence" value="ECO:0007669"/>
    <property type="project" value="TreeGrafter"/>
</dbReference>
<dbReference type="AlphaFoldDB" id="A0A2W1BBN8"/>
<evidence type="ECO:0000256" key="10">
    <source>
        <dbReference type="ARBA" id="ARBA00023212"/>
    </source>
</evidence>
<dbReference type="GO" id="GO:0036158">
    <property type="term" value="P:outer dynein arm assembly"/>
    <property type="evidence" value="ECO:0007669"/>
    <property type="project" value="TreeGrafter"/>
</dbReference>
<evidence type="ECO:0000256" key="1">
    <source>
        <dbReference type="ARBA" id="ARBA00004430"/>
    </source>
</evidence>
<dbReference type="Pfam" id="PF00400">
    <property type="entry name" value="WD40"/>
    <property type="match status" value="1"/>
</dbReference>
<dbReference type="PROSITE" id="PS50082">
    <property type="entry name" value="WD_REPEATS_2"/>
    <property type="match status" value="1"/>
</dbReference>
<comment type="similarity">
    <text evidence="2">Belongs to the dynein intermediate chain family.</text>
</comment>
<feature type="coiled-coil region" evidence="13">
    <location>
        <begin position="503"/>
        <end position="530"/>
    </location>
</feature>
<evidence type="ECO:0000256" key="9">
    <source>
        <dbReference type="ARBA" id="ARBA00023175"/>
    </source>
</evidence>
<organism evidence="14 15">
    <name type="scientific">Helicoverpa armigera</name>
    <name type="common">Cotton bollworm</name>
    <name type="synonym">Heliothis armigera</name>
    <dbReference type="NCBI Taxonomy" id="29058"/>
    <lineage>
        <taxon>Eukaryota</taxon>
        <taxon>Metazoa</taxon>
        <taxon>Ecdysozoa</taxon>
        <taxon>Arthropoda</taxon>
        <taxon>Hexapoda</taxon>
        <taxon>Insecta</taxon>
        <taxon>Pterygota</taxon>
        <taxon>Neoptera</taxon>
        <taxon>Endopterygota</taxon>
        <taxon>Lepidoptera</taxon>
        <taxon>Glossata</taxon>
        <taxon>Ditrysia</taxon>
        <taxon>Noctuoidea</taxon>
        <taxon>Noctuidae</taxon>
        <taxon>Heliothinae</taxon>
        <taxon>Helicoverpa</taxon>
    </lineage>
</organism>
<reference evidence="14 15" key="1">
    <citation type="journal article" date="2017" name="BMC Biol.">
        <title>Genomic innovations, transcriptional plasticity and gene loss underlying the evolution and divergence of two highly polyphagous and invasive Helicoverpa pest species.</title>
        <authorList>
            <person name="Pearce S.L."/>
            <person name="Clarke D.F."/>
            <person name="East P.D."/>
            <person name="Elfekih S."/>
            <person name="Gordon K.H."/>
            <person name="Jermiin L.S."/>
            <person name="McGaughran A."/>
            <person name="Oakeshott J.G."/>
            <person name="Papanikolaou A."/>
            <person name="Perera O.P."/>
            <person name="Rane R.V."/>
            <person name="Richards S."/>
            <person name="Tay W.T."/>
            <person name="Walsh T.K."/>
            <person name="Anderson A."/>
            <person name="Anderson C.J."/>
            <person name="Asgari S."/>
            <person name="Board P.G."/>
            <person name="Bretschneider A."/>
            <person name="Campbell P.M."/>
            <person name="Chertemps T."/>
            <person name="Christeller J.T."/>
            <person name="Coppin C.W."/>
            <person name="Downes S.J."/>
            <person name="Duan G."/>
            <person name="Farnsworth C.A."/>
            <person name="Good R.T."/>
            <person name="Han L.B."/>
            <person name="Han Y.C."/>
            <person name="Hatje K."/>
            <person name="Horne I."/>
            <person name="Huang Y.P."/>
            <person name="Hughes D.S."/>
            <person name="Jacquin-Joly E."/>
            <person name="James W."/>
            <person name="Jhangiani S."/>
            <person name="Kollmar M."/>
            <person name="Kuwar S.S."/>
            <person name="Li S."/>
            <person name="Liu N.Y."/>
            <person name="Maibeche M.T."/>
            <person name="Miller J.R."/>
            <person name="Montagne N."/>
            <person name="Perry T."/>
            <person name="Qu J."/>
            <person name="Song S.V."/>
            <person name="Sutton G.G."/>
            <person name="Vogel H."/>
            <person name="Walenz B.P."/>
            <person name="Xu W."/>
            <person name="Zhang H.J."/>
            <person name="Zou Z."/>
            <person name="Batterham P."/>
            <person name="Edwards O.R."/>
            <person name="Feyereisen R."/>
            <person name="Gibbs R.A."/>
            <person name="Heckel D.G."/>
            <person name="McGrath A."/>
            <person name="Robin C."/>
            <person name="Scherer S.E."/>
            <person name="Worley K.C."/>
            <person name="Wu Y.D."/>
        </authorList>
    </citation>
    <scope>NUCLEOTIDE SEQUENCE [LARGE SCALE GENOMIC DNA]</scope>
    <source>
        <strain evidence="14">Harm_GR_Male_#8</strain>
        <tissue evidence="14">Whole organism</tissue>
    </source>
</reference>
<dbReference type="GO" id="GO:0045504">
    <property type="term" value="F:dynein heavy chain binding"/>
    <property type="evidence" value="ECO:0007669"/>
    <property type="project" value="TreeGrafter"/>
</dbReference>
<evidence type="ECO:0000256" key="2">
    <source>
        <dbReference type="ARBA" id="ARBA00011059"/>
    </source>
</evidence>
<evidence type="ECO:0000256" key="12">
    <source>
        <dbReference type="PROSITE-ProRule" id="PRU00221"/>
    </source>
</evidence>
<evidence type="ECO:0000313" key="14">
    <source>
        <dbReference type="EMBL" id="PZC70747.1"/>
    </source>
</evidence>
<dbReference type="PANTHER" id="PTHR12442">
    <property type="entry name" value="DYNEIN INTERMEDIATE CHAIN"/>
    <property type="match status" value="1"/>
</dbReference>
<proteinExistence type="inferred from homology"/>
<keyword evidence="10" id="KW-0206">Cytoskeleton</keyword>
<keyword evidence="15" id="KW-1185">Reference proteome</keyword>
<keyword evidence="13" id="KW-0175">Coiled coil</keyword>
<dbReference type="SUPFAM" id="SSF50978">
    <property type="entry name" value="WD40 repeat-like"/>
    <property type="match status" value="1"/>
</dbReference>
<dbReference type="InterPro" id="IPR001680">
    <property type="entry name" value="WD40_rpt"/>
</dbReference>
<dbReference type="GO" id="GO:0045503">
    <property type="term" value="F:dynein light chain binding"/>
    <property type="evidence" value="ECO:0007669"/>
    <property type="project" value="TreeGrafter"/>
</dbReference>
<dbReference type="SMART" id="SM00320">
    <property type="entry name" value="WD40"/>
    <property type="match status" value="6"/>
</dbReference>
<keyword evidence="11" id="KW-0966">Cell projection</keyword>
<name>A0A2W1BBN8_HELAM</name>
<evidence type="ECO:0000256" key="4">
    <source>
        <dbReference type="ARBA" id="ARBA00022574"/>
    </source>
</evidence>
<dbReference type="InterPro" id="IPR050687">
    <property type="entry name" value="Dynein_IC"/>
</dbReference>
<evidence type="ECO:0000256" key="13">
    <source>
        <dbReference type="SAM" id="Coils"/>
    </source>
</evidence>
<dbReference type="GO" id="GO:0005874">
    <property type="term" value="C:microtubule"/>
    <property type="evidence" value="ECO:0007669"/>
    <property type="project" value="UniProtKB-KW"/>
</dbReference>
<keyword evidence="5" id="KW-0493">Microtubule</keyword>
<feature type="repeat" description="WD" evidence="12">
    <location>
        <begin position="259"/>
        <end position="296"/>
    </location>
</feature>
<keyword evidence="9" id="KW-0505">Motor protein</keyword>
<keyword evidence="7" id="KW-0243">Dynein</keyword>
<comment type="subcellular location">
    <subcellularLocation>
        <location evidence="1">Cytoplasm</location>
        <location evidence="1">Cytoskeleton</location>
        <location evidence="1">Cilium axoneme</location>
    </subcellularLocation>
</comment>
<keyword evidence="4 12" id="KW-0853">WD repeat</keyword>
<dbReference type="InterPro" id="IPR015943">
    <property type="entry name" value="WD40/YVTN_repeat-like_dom_sf"/>
</dbReference>
<accession>A0A2W1BBN8</accession>
<gene>
    <name evidence="14" type="primary">HaOG214952</name>
    <name evidence="14" type="ORF">B5X24_HaOG214952</name>
</gene>
<sequence length="564" mass="63808">MDLNYVYSVKRAAMGRQIMFCEQPTEMCDSVRPDAVEARQYVLRNPVHRLTQHAPRYSHCLVNTERAEYSCSGANHAEGGWPRDININDPEATQRYRRKLEKDDGYVRCIANLTPGLEHYIFQNNAIDMYQTYYSEFDELPKLEQMDCRTVNIFRDNPSSGDRRPVSSICWHPEGGQKLAVSYVNVDMDQNARSSVEAYIWDVENPIKPEMEIKPPCPLLDLQYNPKEGAVLAGALMNGQVAAWDTRTPLAPALLCPPHVAHRDAVRSVLFINAKSGMEFFSGGTDGAVKWWDIRNFNEPTDEIILDLVKLNESQSLSNAKGVSALEFESTIPTRYMLGTEDGLVITGNRKGKTLPEKLPGKFEAHVGVVRRVERNPSYPKNFLTVGDYTARVWSEDCRESAIMWTQQDRCCITDGAWSPTRPSLLMLCKWSGVLCMWDLLRRQHEPVLNMQVCDEALVYVRPHDAGALVASGSSAGSVFLLELSRNLVEAEPHDRLHLTALLDRESRRERILEARLREIRLKQRQAEEASPAPSLASLDAPPEDLHHLAADYFAQVKKEHAAL</sequence>
<dbReference type="PANTHER" id="PTHR12442:SF7">
    <property type="entry name" value="DYNEIN AXONEMAL INTERMEDIATE CHAIN 2"/>
    <property type="match status" value="1"/>
</dbReference>
<protein>
    <submittedName>
        <fullName evidence="14">Uncharacterized protein</fullName>
    </submittedName>
</protein>